<dbReference type="GO" id="GO:0009279">
    <property type="term" value="C:cell outer membrane"/>
    <property type="evidence" value="ECO:0007669"/>
    <property type="project" value="TreeGrafter"/>
</dbReference>
<dbReference type="EMBL" id="CAIO01000146">
    <property type="protein sequence ID" value="CCI23369.1"/>
    <property type="molecule type" value="Genomic_DNA"/>
</dbReference>
<dbReference type="GO" id="GO:0046813">
    <property type="term" value="P:receptor-mediated virion attachment to host cell"/>
    <property type="evidence" value="ECO:0007669"/>
    <property type="project" value="TreeGrafter"/>
</dbReference>
<name>I4HMU5_MICAE</name>
<accession>I4HMU5</accession>
<organism evidence="4 5">
    <name type="scientific">Microcystis aeruginosa PCC 9809</name>
    <dbReference type="NCBI Taxonomy" id="1160285"/>
    <lineage>
        <taxon>Bacteria</taxon>
        <taxon>Bacillati</taxon>
        <taxon>Cyanobacteriota</taxon>
        <taxon>Cyanophyceae</taxon>
        <taxon>Oscillatoriophycideae</taxon>
        <taxon>Chroococcales</taxon>
        <taxon>Microcystaceae</taxon>
        <taxon>Microcystis</taxon>
    </lineage>
</organism>
<feature type="repeat" description="TPR" evidence="3">
    <location>
        <begin position="2"/>
        <end position="35"/>
    </location>
</feature>
<dbReference type="AlphaFoldDB" id="I4HMU5"/>
<dbReference type="PROSITE" id="PS50005">
    <property type="entry name" value="TPR"/>
    <property type="match status" value="5"/>
</dbReference>
<dbReference type="Gene3D" id="1.25.40.10">
    <property type="entry name" value="Tetratricopeptide repeat domain"/>
    <property type="match status" value="3"/>
</dbReference>
<dbReference type="SUPFAM" id="SSF48452">
    <property type="entry name" value="TPR-like"/>
    <property type="match status" value="1"/>
</dbReference>
<dbReference type="PANTHER" id="PTHR44858">
    <property type="entry name" value="TETRATRICOPEPTIDE REPEAT PROTEIN 6"/>
    <property type="match status" value="1"/>
</dbReference>
<dbReference type="PANTHER" id="PTHR44858:SF1">
    <property type="entry name" value="UDP-N-ACETYLGLUCOSAMINE--PEPTIDE N-ACETYLGLUCOSAMINYLTRANSFERASE SPINDLY-RELATED"/>
    <property type="match status" value="1"/>
</dbReference>
<sequence>MADAYFNRGLAYGQLGKYQKALADYTQVIRLNPNYADAYFNRGLAYNRLKESQKAIADYTQALSLDPNLVDAYFNRGIVHNRLGESQQAIADYTQALSLDPNLVDAYFNRGIVHNRLGESQQAIADYTEAIRLNPKLADAYNKRGDTYYWLKKYQKALTDYEQAIRLNPNLKQVIGSRLPSRLPLPKNGYGVYKFNRGATSSTLKIIPSQGTENLVIKLENTSTKKEICWFLIVKGNSHKMPIPPGSYIIKLAMGERWYGDKYLFGTQGSYSKIDQEITIPEYTNYTIFLEPNLLGTLTQQKIEANEF</sequence>
<proteinExistence type="predicted"/>
<evidence type="ECO:0000256" key="1">
    <source>
        <dbReference type="ARBA" id="ARBA00022737"/>
    </source>
</evidence>
<dbReference type="InterPro" id="IPR050498">
    <property type="entry name" value="Ycf3"/>
</dbReference>
<evidence type="ECO:0000313" key="4">
    <source>
        <dbReference type="EMBL" id="CCI23369.1"/>
    </source>
</evidence>
<dbReference type="Pfam" id="PF00515">
    <property type="entry name" value="TPR_1"/>
    <property type="match status" value="5"/>
</dbReference>
<keyword evidence="2 3" id="KW-0802">TPR repeat</keyword>
<feature type="repeat" description="TPR" evidence="3">
    <location>
        <begin position="104"/>
        <end position="137"/>
    </location>
</feature>
<comment type="caution">
    <text evidence="4">The sequence shown here is derived from an EMBL/GenBank/DDBJ whole genome shotgun (WGS) entry which is preliminary data.</text>
</comment>
<feature type="repeat" description="TPR" evidence="3">
    <location>
        <begin position="36"/>
        <end position="69"/>
    </location>
</feature>
<keyword evidence="1" id="KW-0677">Repeat</keyword>
<evidence type="ECO:0000256" key="3">
    <source>
        <dbReference type="PROSITE-ProRule" id="PRU00339"/>
    </source>
</evidence>
<protein>
    <submittedName>
        <fullName evidence="4">Uncharacterized protein</fullName>
    </submittedName>
</protein>
<feature type="repeat" description="TPR" evidence="3">
    <location>
        <begin position="70"/>
        <end position="103"/>
    </location>
</feature>
<dbReference type="SMART" id="SM00028">
    <property type="entry name" value="TPR"/>
    <property type="match status" value="5"/>
</dbReference>
<dbReference type="InterPro" id="IPR011990">
    <property type="entry name" value="TPR-like_helical_dom_sf"/>
</dbReference>
<dbReference type="InterPro" id="IPR019734">
    <property type="entry name" value="TPR_rpt"/>
</dbReference>
<dbReference type="HOGENOM" id="CLU_902582_0_0_3"/>
<evidence type="ECO:0000256" key="2">
    <source>
        <dbReference type="ARBA" id="ARBA00022803"/>
    </source>
</evidence>
<reference evidence="4 5" key="1">
    <citation type="submission" date="2012-04" db="EMBL/GenBank/DDBJ databases">
        <authorList>
            <person name="Genoscope - CEA"/>
        </authorList>
    </citation>
    <scope>NUCLEOTIDE SEQUENCE [LARGE SCALE GENOMIC DNA]</scope>
    <source>
        <strain evidence="4 5">9809</strain>
    </source>
</reference>
<gene>
    <name evidence="4" type="ORF">MICAH_230001</name>
</gene>
<feature type="repeat" description="TPR" evidence="3">
    <location>
        <begin position="138"/>
        <end position="171"/>
    </location>
</feature>
<evidence type="ECO:0000313" key="5">
    <source>
        <dbReference type="Proteomes" id="UP000004775"/>
    </source>
</evidence>
<dbReference type="Proteomes" id="UP000004775">
    <property type="component" value="Unassembled WGS sequence"/>
</dbReference>
<dbReference type="PROSITE" id="PS50293">
    <property type="entry name" value="TPR_REGION"/>
    <property type="match status" value="5"/>
</dbReference>